<evidence type="ECO:0000313" key="2">
    <source>
        <dbReference type="Proteomes" id="UP000310200"/>
    </source>
</evidence>
<dbReference type="EMBL" id="QBLH01000997">
    <property type="protein sequence ID" value="TGZ53562.1"/>
    <property type="molecule type" value="Genomic_DNA"/>
</dbReference>
<feature type="non-terminal residue" evidence="1">
    <location>
        <position position="1"/>
    </location>
</feature>
<keyword evidence="2" id="KW-1185">Reference proteome</keyword>
<evidence type="ECO:0000313" key="1">
    <source>
        <dbReference type="EMBL" id="TGZ53562.1"/>
    </source>
</evidence>
<proteinExistence type="predicted"/>
<name>A0A4S2KU40_9HYME</name>
<protein>
    <submittedName>
        <fullName evidence="1">Uncharacterized protein</fullName>
    </submittedName>
</protein>
<sequence length="115" mass="13038">LSPGANVIKANLRGVLSQPAVFKRARQRAPTDFDKYSRATAAYFKKQRLSCDLKFILDHTAYYRQARPGATPVRDDVSSRRFPLSRVGFFQVQLCFPRCFEPLLPPAAPIINESH</sequence>
<organism evidence="1 2">
    <name type="scientific">Temnothorax longispinosus</name>
    <dbReference type="NCBI Taxonomy" id="300112"/>
    <lineage>
        <taxon>Eukaryota</taxon>
        <taxon>Metazoa</taxon>
        <taxon>Ecdysozoa</taxon>
        <taxon>Arthropoda</taxon>
        <taxon>Hexapoda</taxon>
        <taxon>Insecta</taxon>
        <taxon>Pterygota</taxon>
        <taxon>Neoptera</taxon>
        <taxon>Endopterygota</taxon>
        <taxon>Hymenoptera</taxon>
        <taxon>Apocrita</taxon>
        <taxon>Aculeata</taxon>
        <taxon>Formicoidea</taxon>
        <taxon>Formicidae</taxon>
        <taxon>Myrmicinae</taxon>
        <taxon>Temnothorax</taxon>
    </lineage>
</organism>
<dbReference type="AlphaFoldDB" id="A0A4S2KU40"/>
<dbReference type="Proteomes" id="UP000310200">
    <property type="component" value="Unassembled WGS sequence"/>
</dbReference>
<reference evidence="1 2" key="1">
    <citation type="journal article" date="2019" name="Philos. Trans. R. Soc. Lond., B, Biol. Sci.">
        <title>Ant behaviour and brain gene expression of defending hosts depend on the ecological success of the intruding social parasite.</title>
        <authorList>
            <person name="Kaur R."/>
            <person name="Stoldt M."/>
            <person name="Jongepier E."/>
            <person name="Feldmeyer B."/>
            <person name="Menzel F."/>
            <person name="Bornberg-Bauer E."/>
            <person name="Foitzik S."/>
        </authorList>
    </citation>
    <scope>NUCLEOTIDE SEQUENCE [LARGE SCALE GENOMIC DNA]</scope>
    <source>
        <tissue evidence="1">Whole body</tissue>
    </source>
</reference>
<gene>
    <name evidence="1" type="ORF">DBV15_11400</name>
</gene>
<accession>A0A4S2KU40</accession>
<comment type="caution">
    <text evidence="1">The sequence shown here is derived from an EMBL/GenBank/DDBJ whole genome shotgun (WGS) entry which is preliminary data.</text>
</comment>